<dbReference type="SUPFAM" id="SSF48403">
    <property type="entry name" value="Ankyrin repeat"/>
    <property type="match status" value="1"/>
</dbReference>
<evidence type="ECO:0000256" key="4">
    <source>
        <dbReference type="SAM" id="Phobius"/>
    </source>
</evidence>
<evidence type="ECO:0000256" key="3">
    <source>
        <dbReference type="PROSITE-ProRule" id="PRU00023"/>
    </source>
</evidence>
<evidence type="ECO:0000256" key="1">
    <source>
        <dbReference type="ARBA" id="ARBA00022737"/>
    </source>
</evidence>
<dbReference type="AlphaFoldDB" id="A0A0W0VRC7"/>
<keyword evidence="4" id="KW-0472">Membrane</keyword>
<feature type="repeat" description="ANK" evidence="3">
    <location>
        <begin position="503"/>
        <end position="535"/>
    </location>
</feature>
<feature type="repeat" description="ANK" evidence="3">
    <location>
        <begin position="371"/>
        <end position="403"/>
    </location>
</feature>
<feature type="repeat" description="ANK" evidence="3">
    <location>
        <begin position="470"/>
        <end position="502"/>
    </location>
</feature>
<accession>A0A0W0VRC7</accession>
<comment type="caution">
    <text evidence="5">The sequence shown here is derived from an EMBL/GenBank/DDBJ whole genome shotgun (WGS) entry which is preliminary data.</text>
</comment>
<dbReference type="Proteomes" id="UP000054997">
    <property type="component" value="Unassembled WGS sequence"/>
</dbReference>
<reference evidence="5 6" key="1">
    <citation type="submission" date="2015-11" db="EMBL/GenBank/DDBJ databases">
        <title>Genomic analysis of 38 Legionella species identifies large and diverse effector repertoires.</title>
        <authorList>
            <person name="Burstein D."/>
            <person name="Amaro F."/>
            <person name="Zusman T."/>
            <person name="Lifshitz Z."/>
            <person name="Cohen O."/>
            <person name="Gilbert J.A."/>
            <person name="Pupko T."/>
            <person name="Shuman H.A."/>
            <person name="Segal G."/>
        </authorList>
    </citation>
    <scope>NUCLEOTIDE SEQUENCE [LARGE SCALE GENOMIC DNA]</scope>
    <source>
        <strain evidence="5 6">ATCC 49505</strain>
    </source>
</reference>
<feature type="transmembrane region" description="Helical" evidence="4">
    <location>
        <begin position="751"/>
        <end position="779"/>
    </location>
</feature>
<dbReference type="InterPro" id="IPR036770">
    <property type="entry name" value="Ankyrin_rpt-contain_sf"/>
</dbReference>
<dbReference type="SMART" id="SM00248">
    <property type="entry name" value="ANK"/>
    <property type="match status" value="11"/>
</dbReference>
<dbReference type="STRING" id="45068.Llon_0533"/>
<gene>
    <name evidence="5" type="ORF">Llon_0533</name>
</gene>
<feature type="repeat" description="ANK" evidence="3">
    <location>
        <begin position="536"/>
        <end position="568"/>
    </location>
</feature>
<protein>
    <submittedName>
        <fullName evidence="5">Ankyrin 3</fullName>
    </submittedName>
</protein>
<dbReference type="OrthoDB" id="5630807at2"/>
<evidence type="ECO:0000313" key="5">
    <source>
        <dbReference type="EMBL" id="KTD22493.1"/>
    </source>
</evidence>
<keyword evidence="6" id="KW-1185">Reference proteome</keyword>
<proteinExistence type="predicted"/>
<keyword evidence="1" id="KW-0677">Repeat</keyword>
<dbReference type="RefSeq" id="WP_058528554.1">
    <property type="nucleotide sequence ID" value="NZ_CAAAHZ010000017.1"/>
</dbReference>
<sequence length="803" mass="89570">MCFHTEILDLAKKLGYFASNDDGCCHGFSVRWLEANLTHEEERFYDRITKIGTYYKNRDEFIKKIKTLKAKKGQPLSEEDYSILDILAFYESLTLYQNPSHHTSLFNQGMSQKHIEDISPFASSDSLRNKGRLASIYNEPAIYKQDEIKKYFDEIAAILNQFLQKEERAGFILSSLDHAIALTYQPGTGWVFMDINQYPPEKFATNDTASLARTIALGLSTNPYDFIPLNVSLFTTHGTHQKSALQQKLADFKKIHLADDHFKKLAKRCNKEGFDLAYIAAKNGDTEVIDKLGKEQINLDKIYGDSKTTLAHLAAQNGHCEIINLLAQYQVDVNKANLKSTPIHAAALNNHCDILQALCKHGGNPNAPNEWRASPVHWAASRGNAEAIDKLKELGADLTCVDKKQLTIAHYAILSGNPSLVAKLLNEGIDFCKPDRDGIAPLHYAAFQGYGALINLFKKRGFDLTIGDSKGLTIAHYLAAYGHVDLIAELIDEGVDFNKKDNSGMTPVHMAGLKGQLGVIQLFAERGFDLAVEDNFGENIVHKAALNGHACLVPELVKRGINLNHQDKLGLTPVFFAAYHGHLAVIKELIKLNANFNMAVSLPENTLRKLINKLGLSQEALARADDFLTRKQGKNPLSITPYDIALIGGHTEVLRFLSQQEERNKKLLDSMQVLRQYGKKLQQGNRKSIIEGVKAVTAADTMEYQANLFFAELNSPDKDTEIIKTLQQQFKKTFDQCHHDLKSHRALWKPILANIAIAATGVGLLIIIGKLLATGSAFFSETSRQRKLNTVLNEFNQLAKNNS</sequence>
<feature type="repeat" description="ANK" evidence="3">
    <location>
        <begin position="569"/>
        <end position="601"/>
    </location>
</feature>
<feature type="repeat" description="ANK" evidence="3">
    <location>
        <begin position="437"/>
        <end position="469"/>
    </location>
</feature>
<name>A0A0W0VRC7_9GAMM</name>
<keyword evidence="4" id="KW-0812">Transmembrane</keyword>
<dbReference type="EMBL" id="LNYK01000009">
    <property type="protein sequence ID" value="KTD22493.1"/>
    <property type="molecule type" value="Genomic_DNA"/>
</dbReference>
<dbReference type="Pfam" id="PF13637">
    <property type="entry name" value="Ank_4"/>
    <property type="match status" value="2"/>
</dbReference>
<dbReference type="InterPro" id="IPR002110">
    <property type="entry name" value="Ankyrin_rpt"/>
</dbReference>
<keyword evidence="4" id="KW-1133">Transmembrane helix</keyword>
<dbReference type="PROSITE" id="PS50088">
    <property type="entry name" value="ANK_REPEAT"/>
    <property type="match status" value="8"/>
</dbReference>
<evidence type="ECO:0000313" key="6">
    <source>
        <dbReference type="Proteomes" id="UP000054997"/>
    </source>
</evidence>
<feature type="repeat" description="ANK" evidence="3">
    <location>
        <begin position="306"/>
        <end position="338"/>
    </location>
</feature>
<dbReference type="PANTHER" id="PTHR24173">
    <property type="entry name" value="ANKYRIN REPEAT CONTAINING"/>
    <property type="match status" value="1"/>
</dbReference>
<organism evidence="5 6">
    <name type="scientific">Legionella londiniensis</name>
    <dbReference type="NCBI Taxonomy" id="45068"/>
    <lineage>
        <taxon>Bacteria</taxon>
        <taxon>Pseudomonadati</taxon>
        <taxon>Pseudomonadota</taxon>
        <taxon>Gammaproteobacteria</taxon>
        <taxon>Legionellales</taxon>
        <taxon>Legionellaceae</taxon>
        <taxon>Legionella</taxon>
    </lineage>
</organism>
<dbReference type="PANTHER" id="PTHR24173:SF74">
    <property type="entry name" value="ANKYRIN REPEAT DOMAIN-CONTAINING PROTEIN 16"/>
    <property type="match status" value="1"/>
</dbReference>
<keyword evidence="2 3" id="KW-0040">ANK repeat</keyword>
<dbReference type="Pfam" id="PF12796">
    <property type="entry name" value="Ank_2"/>
    <property type="match status" value="2"/>
</dbReference>
<dbReference type="Gene3D" id="1.25.40.20">
    <property type="entry name" value="Ankyrin repeat-containing domain"/>
    <property type="match status" value="1"/>
</dbReference>
<dbReference type="PROSITE" id="PS50297">
    <property type="entry name" value="ANK_REP_REGION"/>
    <property type="match status" value="5"/>
</dbReference>
<dbReference type="PATRIC" id="fig|45068.5.peg.578"/>
<feature type="repeat" description="ANK" evidence="3">
    <location>
        <begin position="338"/>
        <end position="370"/>
    </location>
</feature>
<evidence type="ECO:0000256" key="2">
    <source>
        <dbReference type="ARBA" id="ARBA00023043"/>
    </source>
</evidence>